<reference evidence="6" key="1">
    <citation type="submission" date="2020-05" db="EMBL/GenBank/DDBJ databases">
        <authorList>
            <person name="Chiriac C."/>
            <person name="Salcher M."/>
            <person name="Ghai R."/>
            <person name="Kavagutti S V."/>
        </authorList>
    </citation>
    <scope>NUCLEOTIDE SEQUENCE</scope>
</reference>
<dbReference type="GO" id="GO:0003700">
    <property type="term" value="F:DNA-binding transcription factor activity"/>
    <property type="evidence" value="ECO:0007669"/>
    <property type="project" value="TreeGrafter"/>
</dbReference>
<gene>
    <name evidence="6" type="ORF">UFOPK2579_01419</name>
</gene>
<dbReference type="InterPro" id="IPR011075">
    <property type="entry name" value="TetR_C"/>
</dbReference>
<evidence type="ECO:0000256" key="1">
    <source>
        <dbReference type="ARBA" id="ARBA00023015"/>
    </source>
</evidence>
<dbReference type="Gene3D" id="1.10.10.60">
    <property type="entry name" value="Homeodomain-like"/>
    <property type="match status" value="1"/>
</dbReference>
<proteinExistence type="predicted"/>
<dbReference type="InterPro" id="IPR036271">
    <property type="entry name" value="Tet_transcr_reg_TetR-rel_C_sf"/>
</dbReference>
<dbReference type="AlphaFoldDB" id="A0A6J6QMY6"/>
<dbReference type="InterPro" id="IPR001647">
    <property type="entry name" value="HTH_TetR"/>
</dbReference>
<name>A0A6J6QMY6_9ZZZZ</name>
<dbReference type="PROSITE" id="PS50977">
    <property type="entry name" value="HTH_TETR_2"/>
    <property type="match status" value="1"/>
</dbReference>
<evidence type="ECO:0000313" key="6">
    <source>
        <dbReference type="EMBL" id="CAB4710355.1"/>
    </source>
</evidence>
<dbReference type="GO" id="GO:0000976">
    <property type="term" value="F:transcription cis-regulatory region binding"/>
    <property type="evidence" value="ECO:0007669"/>
    <property type="project" value="TreeGrafter"/>
</dbReference>
<dbReference type="PANTHER" id="PTHR30055:SF148">
    <property type="entry name" value="TETR-FAMILY TRANSCRIPTIONAL REGULATOR"/>
    <property type="match status" value="1"/>
</dbReference>
<dbReference type="Pfam" id="PF00440">
    <property type="entry name" value="TetR_N"/>
    <property type="match status" value="1"/>
</dbReference>
<evidence type="ECO:0000256" key="2">
    <source>
        <dbReference type="ARBA" id="ARBA00023125"/>
    </source>
</evidence>
<keyword evidence="1" id="KW-0805">Transcription regulation</keyword>
<evidence type="ECO:0000256" key="3">
    <source>
        <dbReference type="ARBA" id="ARBA00023163"/>
    </source>
</evidence>
<dbReference type="PRINTS" id="PR00455">
    <property type="entry name" value="HTHTETR"/>
</dbReference>
<organism evidence="6">
    <name type="scientific">freshwater metagenome</name>
    <dbReference type="NCBI Taxonomy" id="449393"/>
    <lineage>
        <taxon>unclassified sequences</taxon>
        <taxon>metagenomes</taxon>
        <taxon>ecological metagenomes</taxon>
    </lineage>
</organism>
<evidence type="ECO:0000259" key="5">
    <source>
        <dbReference type="PROSITE" id="PS50977"/>
    </source>
</evidence>
<evidence type="ECO:0000256" key="4">
    <source>
        <dbReference type="SAM" id="MobiDB-lite"/>
    </source>
</evidence>
<dbReference type="Gene3D" id="1.10.357.10">
    <property type="entry name" value="Tetracycline Repressor, domain 2"/>
    <property type="match status" value="1"/>
</dbReference>
<dbReference type="SUPFAM" id="SSF46689">
    <property type="entry name" value="Homeodomain-like"/>
    <property type="match status" value="1"/>
</dbReference>
<sequence>MTPAETATLRPRIEGEREQEIFEAAIDVLAEVGYDRLTMDAVAARAKASKATLYRRWNGKIPLLIDALLNSKEHSHSPADTGTLRGDLLEMFCGMGGLTDHDSVAVFGSVVTALCRDEEFAAAFRTEFIGPKSAASHAMFERARARGEIGEHVDLDLLAPALAGIVMHRVFMLGELPDEGLVERVIDQIILPAATHRPDTVAGARTSHTRTSPRTQKDLT</sequence>
<keyword evidence="2" id="KW-0238">DNA-binding</keyword>
<dbReference type="PROSITE" id="PS01081">
    <property type="entry name" value="HTH_TETR_1"/>
    <property type="match status" value="1"/>
</dbReference>
<dbReference type="SUPFAM" id="SSF48498">
    <property type="entry name" value="Tetracyclin repressor-like, C-terminal domain"/>
    <property type="match status" value="1"/>
</dbReference>
<protein>
    <submittedName>
        <fullName evidence="6">Unannotated protein</fullName>
    </submittedName>
</protein>
<dbReference type="EMBL" id="CAEZXR010000161">
    <property type="protein sequence ID" value="CAB4710355.1"/>
    <property type="molecule type" value="Genomic_DNA"/>
</dbReference>
<dbReference type="PANTHER" id="PTHR30055">
    <property type="entry name" value="HTH-TYPE TRANSCRIPTIONAL REGULATOR RUTR"/>
    <property type="match status" value="1"/>
</dbReference>
<feature type="region of interest" description="Disordered" evidence="4">
    <location>
        <begin position="198"/>
        <end position="220"/>
    </location>
</feature>
<dbReference type="InterPro" id="IPR009057">
    <property type="entry name" value="Homeodomain-like_sf"/>
</dbReference>
<dbReference type="InterPro" id="IPR023772">
    <property type="entry name" value="DNA-bd_HTH_TetR-type_CS"/>
</dbReference>
<feature type="domain" description="HTH tetR-type" evidence="5">
    <location>
        <begin position="15"/>
        <end position="75"/>
    </location>
</feature>
<keyword evidence="3" id="KW-0804">Transcription</keyword>
<accession>A0A6J6QMY6</accession>
<dbReference type="Pfam" id="PF16859">
    <property type="entry name" value="TetR_C_11"/>
    <property type="match status" value="1"/>
</dbReference>
<dbReference type="InterPro" id="IPR050109">
    <property type="entry name" value="HTH-type_TetR-like_transc_reg"/>
</dbReference>